<keyword evidence="11" id="KW-1185">Reference proteome</keyword>
<keyword evidence="3 8" id="KW-0812">Transmembrane</keyword>
<name>A0A1M7NDF5_9FIRM</name>
<keyword evidence="6 7" id="KW-0807">Transducer</keyword>
<dbReference type="GO" id="GO:0007165">
    <property type="term" value="P:signal transduction"/>
    <property type="evidence" value="ECO:0007669"/>
    <property type="project" value="UniProtKB-KW"/>
</dbReference>
<dbReference type="InterPro" id="IPR029151">
    <property type="entry name" value="Sensor-like_sf"/>
</dbReference>
<evidence type="ECO:0000256" key="5">
    <source>
        <dbReference type="ARBA" id="ARBA00023136"/>
    </source>
</evidence>
<dbReference type="Pfam" id="PF00015">
    <property type="entry name" value="MCPsignal"/>
    <property type="match status" value="1"/>
</dbReference>
<evidence type="ECO:0000256" key="8">
    <source>
        <dbReference type="SAM" id="Phobius"/>
    </source>
</evidence>
<dbReference type="SMART" id="SM00283">
    <property type="entry name" value="MA"/>
    <property type="match status" value="1"/>
</dbReference>
<accession>A0A1M7NDF5</accession>
<keyword evidence="5 8" id="KW-0472">Membrane</keyword>
<keyword evidence="2" id="KW-1003">Cell membrane</keyword>
<keyword evidence="4 8" id="KW-1133">Transmembrane helix</keyword>
<dbReference type="Pfam" id="PF17202">
    <property type="entry name" value="sCache_3_3"/>
    <property type="match status" value="1"/>
</dbReference>
<dbReference type="PANTHER" id="PTHR32089:SF112">
    <property type="entry name" value="LYSOZYME-LIKE PROTEIN-RELATED"/>
    <property type="match status" value="1"/>
</dbReference>
<evidence type="ECO:0000256" key="1">
    <source>
        <dbReference type="ARBA" id="ARBA00004651"/>
    </source>
</evidence>
<evidence type="ECO:0000256" key="2">
    <source>
        <dbReference type="ARBA" id="ARBA00022475"/>
    </source>
</evidence>
<dbReference type="InterPro" id="IPR033463">
    <property type="entry name" value="sCache_3"/>
</dbReference>
<dbReference type="GO" id="GO:0005886">
    <property type="term" value="C:plasma membrane"/>
    <property type="evidence" value="ECO:0007669"/>
    <property type="project" value="UniProtKB-SubCell"/>
</dbReference>
<evidence type="ECO:0000256" key="7">
    <source>
        <dbReference type="PROSITE-ProRule" id="PRU00284"/>
    </source>
</evidence>
<feature type="transmembrane region" description="Helical" evidence="8">
    <location>
        <begin position="192"/>
        <end position="215"/>
    </location>
</feature>
<dbReference type="SUPFAM" id="SSF103190">
    <property type="entry name" value="Sensory domain-like"/>
    <property type="match status" value="1"/>
</dbReference>
<protein>
    <submittedName>
        <fullName evidence="10">Methyl-accepting chemotaxis protein</fullName>
    </submittedName>
</protein>
<gene>
    <name evidence="10" type="ORF">SAMN02746066_04391</name>
</gene>
<dbReference type="PROSITE" id="PS50111">
    <property type="entry name" value="CHEMOTAXIS_TRANSDUC_2"/>
    <property type="match status" value="1"/>
</dbReference>
<dbReference type="EMBL" id="FRCP01000027">
    <property type="protein sequence ID" value="SHN01618.1"/>
    <property type="molecule type" value="Genomic_DNA"/>
</dbReference>
<dbReference type="SUPFAM" id="SSF58104">
    <property type="entry name" value="Methyl-accepting chemotaxis protein (MCP) signaling domain"/>
    <property type="match status" value="1"/>
</dbReference>
<evidence type="ECO:0000256" key="6">
    <source>
        <dbReference type="ARBA" id="ARBA00023224"/>
    </source>
</evidence>
<proteinExistence type="predicted"/>
<dbReference type="Proteomes" id="UP000184038">
    <property type="component" value="Unassembled WGS sequence"/>
</dbReference>
<feature type="transmembrane region" description="Helical" evidence="8">
    <location>
        <begin position="20"/>
        <end position="38"/>
    </location>
</feature>
<evidence type="ECO:0000256" key="3">
    <source>
        <dbReference type="ARBA" id="ARBA00022692"/>
    </source>
</evidence>
<dbReference type="STRING" id="1120996.SAMN02746066_04391"/>
<dbReference type="PANTHER" id="PTHR32089">
    <property type="entry name" value="METHYL-ACCEPTING CHEMOTAXIS PROTEIN MCPB"/>
    <property type="match status" value="1"/>
</dbReference>
<evidence type="ECO:0000259" key="9">
    <source>
        <dbReference type="PROSITE" id="PS50111"/>
    </source>
</evidence>
<evidence type="ECO:0000256" key="4">
    <source>
        <dbReference type="ARBA" id="ARBA00022989"/>
    </source>
</evidence>
<dbReference type="Gene3D" id="6.10.340.10">
    <property type="match status" value="1"/>
</dbReference>
<feature type="domain" description="Methyl-accepting transducer" evidence="9">
    <location>
        <begin position="286"/>
        <end position="543"/>
    </location>
</feature>
<comment type="subcellular location">
    <subcellularLocation>
        <location evidence="1">Cell membrane</location>
        <topology evidence="1">Multi-pass membrane protein</topology>
    </subcellularLocation>
</comment>
<evidence type="ECO:0000313" key="10">
    <source>
        <dbReference type="EMBL" id="SHN01618.1"/>
    </source>
</evidence>
<dbReference type="OrthoDB" id="5449717at2"/>
<sequence>MKKRNHKNGFAKKLLGMSVLQYIVSSGVLILIASICLISGMRSEAIDGLASMAKTIQITIDSMDTGDYAINEGNELIKGNMNVTGEKELLDTLAKESGNEITYFYGDTRVATTIKNKDGSAIIGTKASDKVVQKVLKEGNTYTDYNIKINEKPYYAYYMPLKNADGSIVGMLFVGKECSDINAFIRSKIETILMFAVAMVIAFSIASFFIAKLFANGIVLVKGALTDLERGELKIEVNDKLLNKKDEIGEIARALNNVIIRFKSVIGILNQSCDTLLVEGEGLESLATQSSKTSEDISIAIDEIAKGAVTQASDIESATLNVANMGSLIEKITGDIESLNIITEAVLETENEANNNMNELSESNVNTTNAINRIAANIEKTDNSVQKIGEALKLITNIADETNLLSLNASIEAARAGEAGRGFSVVAAQIQKLAEESNASAKKIDDILKMLAEDSKASIRVMNEVQQNVKEQEEKLNDTKTKITQVSEGIKQCNHNTENINQQAGECNTSRVVVMDVIQNLSALSEENAAATEETTASMEELTATVHVVSEAAQKMQELATTLYDEVKFFKL</sequence>
<dbReference type="InterPro" id="IPR004089">
    <property type="entry name" value="MCPsignal_dom"/>
</dbReference>
<dbReference type="AlphaFoldDB" id="A0A1M7NDF5"/>
<dbReference type="Gene3D" id="1.10.287.950">
    <property type="entry name" value="Methyl-accepting chemotaxis protein"/>
    <property type="match status" value="1"/>
</dbReference>
<reference evidence="10 11" key="1">
    <citation type="submission" date="2016-11" db="EMBL/GenBank/DDBJ databases">
        <authorList>
            <person name="Jaros S."/>
            <person name="Januszkiewicz K."/>
            <person name="Wedrychowicz H."/>
        </authorList>
    </citation>
    <scope>NUCLEOTIDE SEQUENCE [LARGE SCALE GENOMIC DNA]</scope>
    <source>
        <strain evidence="10 11">DSM 15930</strain>
    </source>
</reference>
<organism evidence="10 11">
    <name type="scientific">Anaerosporobacter mobilis DSM 15930</name>
    <dbReference type="NCBI Taxonomy" id="1120996"/>
    <lineage>
        <taxon>Bacteria</taxon>
        <taxon>Bacillati</taxon>
        <taxon>Bacillota</taxon>
        <taxon>Clostridia</taxon>
        <taxon>Lachnospirales</taxon>
        <taxon>Lachnospiraceae</taxon>
        <taxon>Anaerosporobacter</taxon>
    </lineage>
</organism>
<evidence type="ECO:0000313" key="11">
    <source>
        <dbReference type="Proteomes" id="UP000184038"/>
    </source>
</evidence>
<dbReference type="RefSeq" id="WP_073291451.1">
    <property type="nucleotide sequence ID" value="NZ_FRCP01000027.1"/>
</dbReference>